<evidence type="ECO:0000256" key="8">
    <source>
        <dbReference type="SAM" id="Coils"/>
    </source>
</evidence>
<dbReference type="RefSeq" id="WP_067877317.1">
    <property type="nucleotide sequence ID" value="NZ_JAAXOP010000019.1"/>
</dbReference>
<dbReference type="InterPro" id="IPR051537">
    <property type="entry name" value="DNA_Adenine_Mtase"/>
</dbReference>
<comment type="catalytic activity">
    <reaction evidence="7">
        <text>a 2'-deoxyadenosine in DNA + S-adenosyl-L-methionine = an N(6)-methyl-2'-deoxyadenosine in DNA + S-adenosyl-L-homocysteine + H(+)</text>
        <dbReference type="Rhea" id="RHEA:15197"/>
        <dbReference type="Rhea" id="RHEA-COMP:12418"/>
        <dbReference type="Rhea" id="RHEA-COMP:12419"/>
        <dbReference type="ChEBI" id="CHEBI:15378"/>
        <dbReference type="ChEBI" id="CHEBI:57856"/>
        <dbReference type="ChEBI" id="CHEBI:59789"/>
        <dbReference type="ChEBI" id="CHEBI:90615"/>
        <dbReference type="ChEBI" id="CHEBI:90616"/>
        <dbReference type="EC" id="2.1.1.72"/>
    </reaction>
</comment>
<organism evidence="11 12">
    <name type="scientific">Nocardia vermiculata</name>
    <dbReference type="NCBI Taxonomy" id="257274"/>
    <lineage>
        <taxon>Bacteria</taxon>
        <taxon>Bacillati</taxon>
        <taxon>Actinomycetota</taxon>
        <taxon>Actinomycetes</taxon>
        <taxon>Mycobacteriales</taxon>
        <taxon>Nocardiaceae</taxon>
        <taxon>Nocardia</taxon>
    </lineage>
</organism>
<protein>
    <recommendedName>
        <fullName evidence="2">site-specific DNA-methyltransferase (adenine-specific)</fullName>
        <ecNumber evidence="2">2.1.1.72</ecNumber>
    </recommendedName>
</protein>
<dbReference type="GO" id="GO:0003677">
    <property type="term" value="F:DNA binding"/>
    <property type="evidence" value="ECO:0007669"/>
    <property type="project" value="InterPro"/>
</dbReference>
<sequence length="502" mass="55196">MTTARISLSELEQYLGRAADLLRGSIDQADFKAYIFPLMFFKRISDVYLEEFDEALAESGGDHEFAAFAENHRFSLPDGSLWDDVRAHTANIGNALQTAFREIEKANPETLYGIFGSANWTNKDKLPDRKLADLIEHFSTKTLSNAAVAPDVFGNAYEYLIKRFADQSNKKAGEYYTPRSVVALLINILDPVEGETVYDPACGTGGMLIEVIEHVKAAGGSPKTLWGKLYGQEKVLTTSAIARMNLLLHGIEDFTIIREDTLREPGFFSGNHLAQFDCVVANPPFSLKNWGEGAWATDKWGRHELGGVPPKGYADWAWVQHMLTSADPHDGRVAVVLPQGALFRQGAEAKIRTHILDSDAVDAVIGLAPNLFYGTGLAACVLILRRGKTPEEQGRVLFINGESLFKRGRNQNTLEPEHARKLLEAYETYCDVDGFARVVELEEIATNGYNLNIPLYVTPADTDETVTLADALANLEAAQANAARTRAALEAELAKWGLGAEA</sequence>
<keyword evidence="4 11" id="KW-0808">Transferase</keyword>
<evidence type="ECO:0000256" key="5">
    <source>
        <dbReference type="ARBA" id="ARBA00022691"/>
    </source>
</evidence>
<dbReference type="PROSITE" id="PS00092">
    <property type="entry name" value="N6_MTASE"/>
    <property type="match status" value="1"/>
</dbReference>
<evidence type="ECO:0000256" key="7">
    <source>
        <dbReference type="ARBA" id="ARBA00047942"/>
    </source>
</evidence>
<dbReference type="GO" id="GO:0009307">
    <property type="term" value="P:DNA restriction-modification system"/>
    <property type="evidence" value="ECO:0007669"/>
    <property type="project" value="UniProtKB-KW"/>
</dbReference>
<dbReference type="PANTHER" id="PTHR42933">
    <property type="entry name" value="SLR6095 PROTEIN"/>
    <property type="match status" value="1"/>
</dbReference>
<dbReference type="AlphaFoldDB" id="A0A846Y2Z9"/>
<evidence type="ECO:0000256" key="6">
    <source>
        <dbReference type="ARBA" id="ARBA00022747"/>
    </source>
</evidence>
<dbReference type="Pfam" id="PF02384">
    <property type="entry name" value="N6_Mtase"/>
    <property type="match status" value="1"/>
</dbReference>
<dbReference type="InterPro" id="IPR038333">
    <property type="entry name" value="T1MK-like_N_sf"/>
</dbReference>
<accession>A0A846Y2Z9</accession>
<dbReference type="GO" id="GO:0008170">
    <property type="term" value="F:N-methyltransferase activity"/>
    <property type="evidence" value="ECO:0007669"/>
    <property type="project" value="InterPro"/>
</dbReference>
<dbReference type="Proteomes" id="UP000565711">
    <property type="component" value="Unassembled WGS sequence"/>
</dbReference>
<dbReference type="Gene3D" id="3.40.50.150">
    <property type="entry name" value="Vaccinia Virus protein VP39"/>
    <property type="match status" value="1"/>
</dbReference>
<proteinExistence type="inferred from homology"/>
<evidence type="ECO:0000259" key="9">
    <source>
        <dbReference type="Pfam" id="PF02384"/>
    </source>
</evidence>
<gene>
    <name evidence="11" type="ORF">HGA08_25845</name>
</gene>
<dbReference type="InterPro" id="IPR022749">
    <property type="entry name" value="D12N6_MeTrfase_N"/>
</dbReference>
<dbReference type="SUPFAM" id="SSF53335">
    <property type="entry name" value="S-adenosyl-L-methionine-dependent methyltransferases"/>
    <property type="match status" value="1"/>
</dbReference>
<evidence type="ECO:0000313" key="12">
    <source>
        <dbReference type="Proteomes" id="UP000565711"/>
    </source>
</evidence>
<dbReference type="GO" id="GO:0032259">
    <property type="term" value="P:methylation"/>
    <property type="evidence" value="ECO:0007669"/>
    <property type="project" value="UniProtKB-KW"/>
</dbReference>
<feature type="coiled-coil region" evidence="8">
    <location>
        <begin position="468"/>
        <end position="495"/>
    </location>
</feature>
<feature type="domain" description="N6 adenine-specific DNA methyltransferase N-terminal" evidence="10">
    <location>
        <begin position="12"/>
        <end position="138"/>
    </location>
</feature>
<dbReference type="PANTHER" id="PTHR42933:SF3">
    <property type="entry name" value="TYPE I RESTRICTION ENZYME MJAVIII METHYLASE SUBUNIT"/>
    <property type="match status" value="1"/>
</dbReference>
<dbReference type="Pfam" id="PF12161">
    <property type="entry name" value="HsdM_N"/>
    <property type="match status" value="1"/>
</dbReference>
<evidence type="ECO:0000256" key="4">
    <source>
        <dbReference type="ARBA" id="ARBA00022679"/>
    </source>
</evidence>
<keyword evidence="6" id="KW-0680">Restriction system</keyword>
<evidence type="ECO:0000259" key="10">
    <source>
        <dbReference type="Pfam" id="PF12161"/>
    </source>
</evidence>
<evidence type="ECO:0000313" key="11">
    <source>
        <dbReference type="EMBL" id="NKY53623.1"/>
    </source>
</evidence>
<dbReference type="EMBL" id="JAAXOP010000019">
    <property type="protein sequence ID" value="NKY53623.1"/>
    <property type="molecule type" value="Genomic_DNA"/>
</dbReference>
<dbReference type="PRINTS" id="PR00507">
    <property type="entry name" value="N12N6MTFRASE"/>
</dbReference>
<reference evidence="11 12" key="1">
    <citation type="submission" date="2020-04" db="EMBL/GenBank/DDBJ databases">
        <title>MicrobeNet Type strains.</title>
        <authorList>
            <person name="Nicholson A.C."/>
        </authorList>
    </citation>
    <scope>NUCLEOTIDE SEQUENCE [LARGE SCALE GENOMIC DNA]</scope>
    <source>
        <strain evidence="11 12">JCM 12354</strain>
    </source>
</reference>
<evidence type="ECO:0000256" key="3">
    <source>
        <dbReference type="ARBA" id="ARBA00022603"/>
    </source>
</evidence>
<evidence type="ECO:0000256" key="1">
    <source>
        <dbReference type="ARBA" id="ARBA00006594"/>
    </source>
</evidence>
<dbReference type="GO" id="GO:0009007">
    <property type="term" value="F:site-specific DNA-methyltransferase (adenine-specific) activity"/>
    <property type="evidence" value="ECO:0007669"/>
    <property type="project" value="UniProtKB-EC"/>
</dbReference>
<keyword evidence="5" id="KW-0949">S-adenosyl-L-methionine</keyword>
<dbReference type="Gene3D" id="1.20.1260.30">
    <property type="match status" value="1"/>
</dbReference>
<keyword evidence="12" id="KW-1185">Reference proteome</keyword>
<evidence type="ECO:0000256" key="2">
    <source>
        <dbReference type="ARBA" id="ARBA00011900"/>
    </source>
</evidence>
<keyword evidence="3 11" id="KW-0489">Methyltransferase</keyword>
<dbReference type="InterPro" id="IPR029063">
    <property type="entry name" value="SAM-dependent_MTases_sf"/>
</dbReference>
<dbReference type="InterPro" id="IPR003356">
    <property type="entry name" value="DNA_methylase_A-5"/>
</dbReference>
<comment type="caution">
    <text evidence="11">The sequence shown here is derived from an EMBL/GenBank/DDBJ whole genome shotgun (WGS) entry which is preliminary data.</text>
</comment>
<feature type="domain" description="DNA methylase adenine-specific" evidence="9">
    <location>
        <begin position="150"/>
        <end position="464"/>
    </location>
</feature>
<comment type="similarity">
    <text evidence="1">Belongs to the N(4)/N(6)-methyltransferase family.</text>
</comment>
<dbReference type="InterPro" id="IPR002052">
    <property type="entry name" value="DNA_methylase_N6_adenine_CS"/>
</dbReference>
<name>A0A846Y2Z9_9NOCA</name>
<dbReference type="EC" id="2.1.1.72" evidence="2"/>
<keyword evidence="8" id="KW-0175">Coiled coil</keyword>